<dbReference type="InterPro" id="IPR036237">
    <property type="entry name" value="Xyl_isomerase-like_sf"/>
</dbReference>
<reference evidence="3" key="1">
    <citation type="submission" date="2022-03" db="EMBL/GenBank/DDBJ databases">
        <authorList>
            <person name="Leyn A S."/>
        </authorList>
    </citation>
    <scope>NUCLEOTIDE SEQUENCE</scope>
    <source>
        <strain evidence="3">Streptomyces globisporus 4-3</strain>
    </source>
</reference>
<dbReference type="PANTHER" id="PTHR42194:SF1">
    <property type="entry name" value="UPF0276 PROTEIN HI_1600"/>
    <property type="match status" value="1"/>
</dbReference>
<dbReference type="Gene3D" id="3.20.20.150">
    <property type="entry name" value="Divalent-metal-dependent TIM barrel enzymes"/>
    <property type="match status" value="1"/>
</dbReference>
<dbReference type="Pfam" id="PF26136">
    <property type="entry name" value="SCO6045_C"/>
    <property type="match status" value="1"/>
</dbReference>
<dbReference type="NCBIfam" id="NF003818">
    <property type="entry name" value="PRK05409.1"/>
    <property type="match status" value="1"/>
</dbReference>
<dbReference type="Pfam" id="PF05114">
    <property type="entry name" value="MbnB_TglH_ChrH"/>
    <property type="match status" value="1"/>
</dbReference>
<feature type="compositionally biased region" description="Basic and acidic residues" evidence="1">
    <location>
        <begin position="328"/>
        <end position="337"/>
    </location>
</feature>
<evidence type="ECO:0000259" key="2">
    <source>
        <dbReference type="Pfam" id="PF26136"/>
    </source>
</evidence>
<gene>
    <name evidence="3" type="ORF">SGL43_02072</name>
</gene>
<dbReference type="PANTHER" id="PTHR42194">
    <property type="entry name" value="UPF0276 PROTEIN HI_1600"/>
    <property type="match status" value="1"/>
</dbReference>
<organism evidence="3 4">
    <name type="scientific">Streptomyces globisporus</name>
    <dbReference type="NCBI Taxonomy" id="1908"/>
    <lineage>
        <taxon>Bacteria</taxon>
        <taxon>Bacillati</taxon>
        <taxon>Actinomycetota</taxon>
        <taxon>Actinomycetes</taxon>
        <taxon>Kitasatosporales</taxon>
        <taxon>Streptomycetaceae</taxon>
        <taxon>Streptomyces</taxon>
    </lineage>
</organism>
<keyword evidence="4" id="KW-1185">Reference proteome</keyword>
<protein>
    <recommendedName>
        <fullName evidence="2">SCO6045-like C-terminal domain-containing protein</fullName>
    </recommendedName>
</protein>
<dbReference type="InterPro" id="IPR007801">
    <property type="entry name" value="MbnB/TglH/ChrH"/>
</dbReference>
<proteinExistence type="predicted"/>
<evidence type="ECO:0000313" key="3">
    <source>
        <dbReference type="EMBL" id="CAH9415060.1"/>
    </source>
</evidence>
<evidence type="ECO:0000256" key="1">
    <source>
        <dbReference type="SAM" id="MobiDB-lite"/>
    </source>
</evidence>
<comment type="caution">
    <text evidence="3">The sequence shown here is derived from an EMBL/GenBank/DDBJ whole genome shotgun (WGS) entry which is preliminary data.</text>
</comment>
<dbReference type="EMBL" id="CAKXYP010000005">
    <property type="protein sequence ID" value="CAH9415060.1"/>
    <property type="molecule type" value="Genomic_DNA"/>
</dbReference>
<feature type="domain" description="SCO6045-like C-terminal" evidence="2">
    <location>
        <begin position="380"/>
        <end position="463"/>
    </location>
</feature>
<sequence>MTPGQNEVSRGTGDVMELGIGIGWRPEIAAEVESLGGIDWVEAVAENLCADHLPDSLVRLRERGVTVVPHGVALGLGGADRPDPDRLAGLAARAGLLGAPLVTEHIAFVRAGGPLTASPRLEAGHLLPVPRTRDALDVLCENVRIAQDSLPVPLALENIAALITWPDEELTEGQFLAELVERTGVRLLIDVANLHTNHVNLGQDPAKALDELPVEAIAYVHVAGGVEKNGVWHDTHAHPLSEPVLEVLAELRSRVDPPGVLLERDDAFPPGAELAGELDAIRATLRKAAPSAGPGPDRAAPRKAVPSADRRNALEQVAPSTGQGPDRAAARKADPSADRGPVASPAPRPDQAPASDGSAGAGARTDTSAPVSAGTRDRTAVAQTALLSALVAGTPAPEGFDHRRLRVQSRALAAKRADVVAKVAPELPEILGDGYRAAFLAYAGSRPMSGGYRRDALDFAEHVLIAGGPADPAARRRLTYWWQDRSGARPPRRTTRLVRAARAALVGK</sequence>
<dbReference type="InterPro" id="IPR058711">
    <property type="entry name" value="SCO6045-like_C"/>
</dbReference>
<feature type="compositionally biased region" description="Low complexity" evidence="1">
    <location>
        <begin position="351"/>
        <end position="369"/>
    </location>
</feature>
<dbReference type="Proteomes" id="UP001154015">
    <property type="component" value="Unassembled WGS sequence"/>
</dbReference>
<accession>A0ABN8UXJ9</accession>
<name>A0ABN8UXJ9_STRGL</name>
<evidence type="ECO:0000313" key="4">
    <source>
        <dbReference type="Proteomes" id="UP001154015"/>
    </source>
</evidence>
<feature type="region of interest" description="Disordered" evidence="1">
    <location>
        <begin position="288"/>
        <end position="377"/>
    </location>
</feature>
<dbReference type="SUPFAM" id="SSF51658">
    <property type="entry name" value="Xylose isomerase-like"/>
    <property type="match status" value="1"/>
</dbReference>